<organism evidence="11 12">
    <name type="scientific">Lachancea fermentati</name>
    <name type="common">Zygosaccharomyces fermentati</name>
    <dbReference type="NCBI Taxonomy" id="4955"/>
    <lineage>
        <taxon>Eukaryota</taxon>
        <taxon>Fungi</taxon>
        <taxon>Dikarya</taxon>
        <taxon>Ascomycota</taxon>
        <taxon>Saccharomycotina</taxon>
        <taxon>Saccharomycetes</taxon>
        <taxon>Saccharomycetales</taxon>
        <taxon>Saccharomycetaceae</taxon>
        <taxon>Lachancea</taxon>
    </lineage>
</organism>
<dbReference type="FunFam" id="1.10.510.10:FF:000571">
    <property type="entry name" value="Maternal embryonic leucine zipper kinase"/>
    <property type="match status" value="1"/>
</dbReference>
<evidence type="ECO:0000313" key="12">
    <source>
        <dbReference type="Proteomes" id="UP000190831"/>
    </source>
</evidence>
<comment type="catalytic activity">
    <reaction evidence="7">
        <text>L-threonyl-[protein] + ATP = O-phospho-L-threonyl-[protein] + ADP + H(+)</text>
        <dbReference type="Rhea" id="RHEA:46608"/>
        <dbReference type="Rhea" id="RHEA-COMP:11060"/>
        <dbReference type="Rhea" id="RHEA-COMP:11605"/>
        <dbReference type="ChEBI" id="CHEBI:15378"/>
        <dbReference type="ChEBI" id="CHEBI:30013"/>
        <dbReference type="ChEBI" id="CHEBI:30616"/>
        <dbReference type="ChEBI" id="CHEBI:61977"/>
        <dbReference type="ChEBI" id="CHEBI:456216"/>
        <dbReference type="EC" id="2.7.11.1"/>
    </reaction>
</comment>
<evidence type="ECO:0000256" key="8">
    <source>
        <dbReference type="ARBA" id="ARBA00048679"/>
    </source>
</evidence>
<dbReference type="Proteomes" id="UP000190831">
    <property type="component" value="Chromosome F"/>
</dbReference>
<feature type="domain" description="Protein kinase" evidence="10">
    <location>
        <begin position="17"/>
        <end position="282"/>
    </location>
</feature>
<dbReference type="PANTHER" id="PTHR43895:SF32">
    <property type="entry name" value="SERINE_THREONINE-PROTEIN KINASE CHK1"/>
    <property type="match status" value="1"/>
</dbReference>
<dbReference type="SMART" id="SM00220">
    <property type="entry name" value="S_TKc"/>
    <property type="match status" value="1"/>
</dbReference>
<evidence type="ECO:0000256" key="9">
    <source>
        <dbReference type="PROSITE-ProRule" id="PRU10141"/>
    </source>
</evidence>
<feature type="binding site" evidence="9">
    <location>
        <position position="47"/>
    </location>
    <ligand>
        <name>ATP</name>
        <dbReference type="ChEBI" id="CHEBI:30616"/>
    </ligand>
</feature>
<keyword evidence="2" id="KW-0723">Serine/threonine-protein kinase</keyword>
<evidence type="ECO:0000313" key="11">
    <source>
        <dbReference type="EMBL" id="SCW02506.1"/>
    </source>
</evidence>
<dbReference type="PANTHER" id="PTHR43895">
    <property type="entry name" value="CALCIUM/CALMODULIN-DEPENDENT PROTEIN KINASE KINASE-RELATED"/>
    <property type="match status" value="1"/>
</dbReference>
<evidence type="ECO:0000256" key="4">
    <source>
        <dbReference type="ARBA" id="ARBA00022741"/>
    </source>
</evidence>
<dbReference type="InterPro" id="IPR000719">
    <property type="entry name" value="Prot_kinase_dom"/>
</dbReference>
<dbReference type="InterPro" id="IPR017441">
    <property type="entry name" value="Protein_kinase_ATP_BS"/>
</dbReference>
<dbReference type="Gene3D" id="1.10.510.10">
    <property type="entry name" value="Transferase(Phosphotransferase) domain 1"/>
    <property type="match status" value="1"/>
</dbReference>
<accession>A0A1G4MF04</accession>
<dbReference type="GO" id="GO:0004674">
    <property type="term" value="F:protein serine/threonine kinase activity"/>
    <property type="evidence" value="ECO:0007669"/>
    <property type="project" value="UniProtKB-KW"/>
</dbReference>
<dbReference type="AlphaFoldDB" id="A0A1G4MF04"/>
<dbReference type="GO" id="GO:0035861">
    <property type="term" value="C:site of double-strand break"/>
    <property type="evidence" value="ECO:0007669"/>
    <property type="project" value="TreeGrafter"/>
</dbReference>
<name>A0A1G4MF04_LACFM</name>
<proteinExistence type="predicted"/>
<dbReference type="OrthoDB" id="539158at2759"/>
<dbReference type="EC" id="2.7.11.1" evidence="1"/>
<dbReference type="GO" id="GO:0005634">
    <property type="term" value="C:nucleus"/>
    <property type="evidence" value="ECO:0007669"/>
    <property type="project" value="TreeGrafter"/>
</dbReference>
<dbReference type="Pfam" id="PF00069">
    <property type="entry name" value="Pkinase"/>
    <property type="match status" value="1"/>
</dbReference>
<dbReference type="OMA" id="ACIKKAC"/>
<comment type="catalytic activity">
    <reaction evidence="8">
        <text>L-seryl-[protein] + ATP = O-phospho-L-seryl-[protein] + ADP + H(+)</text>
        <dbReference type="Rhea" id="RHEA:17989"/>
        <dbReference type="Rhea" id="RHEA-COMP:9863"/>
        <dbReference type="Rhea" id="RHEA-COMP:11604"/>
        <dbReference type="ChEBI" id="CHEBI:15378"/>
        <dbReference type="ChEBI" id="CHEBI:29999"/>
        <dbReference type="ChEBI" id="CHEBI:30616"/>
        <dbReference type="ChEBI" id="CHEBI:83421"/>
        <dbReference type="ChEBI" id="CHEBI:456216"/>
        <dbReference type="EC" id="2.7.11.1"/>
    </reaction>
</comment>
<keyword evidence="12" id="KW-1185">Reference proteome</keyword>
<evidence type="ECO:0000256" key="2">
    <source>
        <dbReference type="ARBA" id="ARBA00022527"/>
    </source>
</evidence>
<dbReference type="EMBL" id="LT598490">
    <property type="protein sequence ID" value="SCW02506.1"/>
    <property type="molecule type" value="Genomic_DNA"/>
</dbReference>
<evidence type="ECO:0000256" key="6">
    <source>
        <dbReference type="ARBA" id="ARBA00022840"/>
    </source>
</evidence>
<dbReference type="GO" id="GO:0005524">
    <property type="term" value="F:ATP binding"/>
    <property type="evidence" value="ECO:0007669"/>
    <property type="project" value="UniProtKB-UniRule"/>
</dbReference>
<evidence type="ECO:0000256" key="5">
    <source>
        <dbReference type="ARBA" id="ARBA00022777"/>
    </source>
</evidence>
<dbReference type="PROSITE" id="PS00107">
    <property type="entry name" value="PROTEIN_KINASE_ATP"/>
    <property type="match status" value="1"/>
</dbReference>
<evidence type="ECO:0000256" key="1">
    <source>
        <dbReference type="ARBA" id="ARBA00012513"/>
    </source>
</evidence>
<evidence type="ECO:0000256" key="3">
    <source>
        <dbReference type="ARBA" id="ARBA00022679"/>
    </source>
</evidence>
<keyword evidence="4 9" id="KW-0547">Nucleotide-binding</keyword>
<dbReference type="GO" id="GO:0007095">
    <property type="term" value="P:mitotic G2 DNA damage checkpoint signaling"/>
    <property type="evidence" value="ECO:0007669"/>
    <property type="project" value="TreeGrafter"/>
</dbReference>
<gene>
    <name evidence="11" type="ORF">LAFE_0F07932G</name>
</gene>
<dbReference type="InterPro" id="IPR011009">
    <property type="entry name" value="Kinase-like_dom_sf"/>
</dbReference>
<evidence type="ECO:0000259" key="10">
    <source>
        <dbReference type="PROSITE" id="PS50011"/>
    </source>
</evidence>
<dbReference type="GO" id="GO:0005737">
    <property type="term" value="C:cytoplasm"/>
    <property type="evidence" value="ECO:0007669"/>
    <property type="project" value="TreeGrafter"/>
</dbReference>
<dbReference type="SUPFAM" id="SSF56112">
    <property type="entry name" value="Protein kinase-like (PK-like)"/>
    <property type="match status" value="1"/>
</dbReference>
<dbReference type="PROSITE" id="PS00108">
    <property type="entry name" value="PROTEIN_KINASE_ST"/>
    <property type="match status" value="1"/>
</dbReference>
<sequence>MATNFSQVAPLPKIKHLKLGDTVGEGSFAFVKTASLDFDPSTIIAVKFVHLPTCKEHGLSEKEVTQEVVTQSKCCGHANILKVIDCNISKDYLWIAMEMADGGDLFDKIEPDIGVDPEVAQFYFRQLLNALDYLHEHCGVAHRDIKPENILLDKDGNLKLADFGLASQFRRKDGTKRVARDQRGSPPYLAPEILYSTEYFADLTDIWSAGILLFVLLTGETPWALPSRDDTSFSAFLRNDGKLTSGAWSKIEFTQLNLIRKILQPDPRKRATIRDLKSHSWFSDRISFADDNDLCCKPQVLAAKLLEKLEVSLGDDEYLKSTQDNLYIDRSRVLSTQPMISDIAQLVHNPLNINAFTFTQINFSQELFRDESLAQEVKWTQFVNQDYATQQFMSGPIKLPTKLNPGRLTKFYCVCDMDVILPSLERALKLSSIPVKLGLYDKFLRLVSELSYTDVFPVSIQIKTVDKKGWTLSGGITIAVVDDRLKAVSFERKSGDPIEWRRLFKRISLLCRDLIFVP</sequence>
<evidence type="ECO:0000256" key="7">
    <source>
        <dbReference type="ARBA" id="ARBA00047899"/>
    </source>
</evidence>
<dbReference type="PROSITE" id="PS50011">
    <property type="entry name" value="PROTEIN_KINASE_DOM"/>
    <property type="match status" value="1"/>
</dbReference>
<keyword evidence="5" id="KW-0418">Kinase</keyword>
<protein>
    <recommendedName>
        <fullName evidence="1">non-specific serine/threonine protein kinase</fullName>
        <ecNumber evidence="1">2.7.11.1</ecNumber>
    </recommendedName>
</protein>
<dbReference type="InterPro" id="IPR008271">
    <property type="entry name" value="Ser/Thr_kinase_AS"/>
</dbReference>
<dbReference type="STRING" id="4955.A0A1G4MF04"/>
<reference evidence="12" key="1">
    <citation type="submission" date="2016-03" db="EMBL/GenBank/DDBJ databases">
        <authorList>
            <person name="Devillers H."/>
        </authorList>
    </citation>
    <scope>NUCLEOTIDE SEQUENCE [LARGE SCALE GENOMIC DNA]</scope>
</reference>
<keyword evidence="6 9" id="KW-0067">ATP-binding</keyword>
<keyword evidence="3" id="KW-0808">Transferase</keyword>